<dbReference type="RefSeq" id="WP_229956655.1">
    <property type="nucleotide sequence ID" value="NZ_BAAAEM010000002.1"/>
</dbReference>
<reference evidence="7 8" key="1">
    <citation type="journal article" date="2019" name="Int. J. Syst. Evol. Microbiol.">
        <title>The Global Catalogue of Microorganisms (GCM) 10K type strain sequencing project: providing services to taxonomists for standard genome sequencing and annotation.</title>
        <authorList>
            <consortium name="The Broad Institute Genomics Platform"/>
            <consortium name="The Broad Institute Genome Sequencing Center for Infectious Disease"/>
            <person name="Wu L."/>
            <person name="Ma J."/>
        </authorList>
    </citation>
    <scope>NUCLEOTIDE SEQUENCE [LARGE SCALE GENOMIC DNA]</scope>
    <source>
        <strain evidence="7 8">JCM 14162</strain>
    </source>
</reference>
<evidence type="ECO:0000256" key="1">
    <source>
        <dbReference type="ARBA" id="ARBA00004236"/>
    </source>
</evidence>
<keyword evidence="8" id="KW-1185">Reference proteome</keyword>
<organism evidence="7 8">
    <name type="scientific">Parasphingorhabdus litoris</name>
    <dbReference type="NCBI Taxonomy" id="394733"/>
    <lineage>
        <taxon>Bacteria</taxon>
        <taxon>Pseudomonadati</taxon>
        <taxon>Pseudomonadota</taxon>
        <taxon>Alphaproteobacteria</taxon>
        <taxon>Sphingomonadales</taxon>
        <taxon>Sphingomonadaceae</taxon>
        <taxon>Parasphingorhabdus</taxon>
    </lineage>
</organism>
<proteinExistence type="predicted"/>
<evidence type="ECO:0000256" key="2">
    <source>
        <dbReference type="ARBA" id="ARBA00022475"/>
    </source>
</evidence>
<keyword evidence="4 6" id="KW-1133">Transmembrane helix</keyword>
<accession>A0ABN1A753</accession>
<feature type="transmembrane region" description="Helical" evidence="6">
    <location>
        <begin position="6"/>
        <end position="27"/>
    </location>
</feature>
<dbReference type="InterPro" id="IPR022781">
    <property type="entry name" value="Flagellar_biosynth_FliO"/>
</dbReference>
<name>A0ABN1A753_9SPHN</name>
<sequence length="86" mass="9665">MITAYLIKLLILLPIMGGLIFAALWLYRKYQPALMSAQKDRRVKILETLPMGGFAKLAVIEFEGETLLISINRNRIDRLASKVSGS</sequence>
<evidence type="ECO:0000313" key="7">
    <source>
        <dbReference type="EMBL" id="GAA0469211.1"/>
    </source>
</evidence>
<dbReference type="Proteomes" id="UP001500713">
    <property type="component" value="Unassembled WGS sequence"/>
</dbReference>
<protein>
    <recommendedName>
        <fullName evidence="9">Flagellar biogenesis protein</fullName>
    </recommendedName>
</protein>
<keyword evidence="5 6" id="KW-0472">Membrane</keyword>
<comment type="caution">
    <text evidence="7">The sequence shown here is derived from an EMBL/GenBank/DDBJ whole genome shotgun (WGS) entry which is preliminary data.</text>
</comment>
<gene>
    <name evidence="7" type="ORF">GCM10009096_07680</name>
</gene>
<evidence type="ECO:0000256" key="5">
    <source>
        <dbReference type="ARBA" id="ARBA00023136"/>
    </source>
</evidence>
<dbReference type="Pfam" id="PF04347">
    <property type="entry name" value="FliO"/>
    <property type="match status" value="1"/>
</dbReference>
<evidence type="ECO:0000313" key="8">
    <source>
        <dbReference type="Proteomes" id="UP001500713"/>
    </source>
</evidence>
<dbReference type="EMBL" id="BAAAEM010000002">
    <property type="protein sequence ID" value="GAA0469211.1"/>
    <property type="molecule type" value="Genomic_DNA"/>
</dbReference>
<keyword evidence="3 6" id="KW-0812">Transmembrane</keyword>
<evidence type="ECO:0000256" key="6">
    <source>
        <dbReference type="SAM" id="Phobius"/>
    </source>
</evidence>
<evidence type="ECO:0000256" key="3">
    <source>
        <dbReference type="ARBA" id="ARBA00022692"/>
    </source>
</evidence>
<comment type="subcellular location">
    <subcellularLocation>
        <location evidence="1">Cell membrane</location>
    </subcellularLocation>
</comment>
<keyword evidence="2" id="KW-1003">Cell membrane</keyword>
<evidence type="ECO:0008006" key="9">
    <source>
        <dbReference type="Google" id="ProtNLM"/>
    </source>
</evidence>
<evidence type="ECO:0000256" key="4">
    <source>
        <dbReference type="ARBA" id="ARBA00022989"/>
    </source>
</evidence>